<dbReference type="GO" id="GO:0044874">
    <property type="term" value="P:lipoprotein localization to outer membrane"/>
    <property type="evidence" value="ECO:0007669"/>
    <property type="project" value="UniProtKB-UniRule"/>
</dbReference>
<evidence type="ECO:0000256" key="2">
    <source>
        <dbReference type="ARBA" id="ARBA00007615"/>
    </source>
</evidence>
<dbReference type="Pfam" id="PF03548">
    <property type="entry name" value="LolA"/>
    <property type="match status" value="1"/>
</dbReference>
<dbReference type="GO" id="GO:0042597">
    <property type="term" value="C:periplasmic space"/>
    <property type="evidence" value="ECO:0007669"/>
    <property type="project" value="UniProtKB-SubCell"/>
</dbReference>
<gene>
    <name evidence="10 11" type="primary">lolA</name>
    <name evidence="11" type="ORF">I8E28_17815</name>
</gene>
<dbReference type="SUPFAM" id="SSF89392">
    <property type="entry name" value="Prokaryotic lipoproteins and lipoprotein localization factors"/>
    <property type="match status" value="1"/>
</dbReference>
<evidence type="ECO:0000256" key="6">
    <source>
        <dbReference type="ARBA" id="ARBA00022729"/>
    </source>
</evidence>
<comment type="subcellular location">
    <subcellularLocation>
        <location evidence="1 10">Periplasm</location>
    </subcellularLocation>
</comment>
<name>A0A934USP1_9BURK</name>
<proteinExistence type="inferred from homology"/>
<dbReference type="HAMAP" id="MF_00240">
    <property type="entry name" value="LolA"/>
    <property type="match status" value="1"/>
</dbReference>
<keyword evidence="7 10" id="KW-0574">Periplasm</keyword>
<feature type="signal peptide" evidence="10">
    <location>
        <begin position="1"/>
        <end position="19"/>
    </location>
</feature>
<dbReference type="InterPro" id="IPR029046">
    <property type="entry name" value="LolA/LolB/LppX"/>
</dbReference>
<accession>A0A934USP1</accession>
<evidence type="ECO:0000313" key="11">
    <source>
        <dbReference type="EMBL" id="MBK0394465.1"/>
    </source>
</evidence>
<evidence type="ECO:0000256" key="4">
    <source>
        <dbReference type="ARBA" id="ARBA00014035"/>
    </source>
</evidence>
<evidence type="ECO:0000256" key="3">
    <source>
        <dbReference type="ARBA" id="ARBA00011245"/>
    </source>
</evidence>
<dbReference type="Gene3D" id="2.50.20.10">
    <property type="entry name" value="Lipoprotein localisation LolA/LolB/LppX"/>
    <property type="match status" value="1"/>
</dbReference>
<dbReference type="GO" id="GO:0042953">
    <property type="term" value="P:lipoprotein transport"/>
    <property type="evidence" value="ECO:0007669"/>
    <property type="project" value="InterPro"/>
</dbReference>
<comment type="caution">
    <text evidence="11">The sequence shown here is derived from an EMBL/GenBank/DDBJ whole genome shotgun (WGS) entry which is preliminary data.</text>
</comment>
<dbReference type="RefSeq" id="WP_200789554.1">
    <property type="nucleotide sequence ID" value="NZ_JAEDAO010000001.1"/>
</dbReference>
<evidence type="ECO:0000256" key="8">
    <source>
        <dbReference type="ARBA" id="ARBA00022927"/>
    </source>
</evidence>
<evidence type="ECO:0000256" key="5">
    <source>
        <dbReference type="ARBA" id="ARBA00022448"/>
    </source>
</evidence>
<evidence type="ECO:0000256" key="10">
    <source>
        <dbReference type="HAMAP-Rule" id="MF_00240"/>
    </source>
</evidence>
<evidence type="ECO:0000256" key="7">
    <source>
        <dbReference type="ARBA" id="ARBA00022764"/>
    </source>
</evidence>
<comment type="function">
    <text evidence="10">Participates in the translocation of lipoproteins from the inner membrane to the outer membrane. Only forms a complex with a lipoprotein if the residue after the N-terminal Cys is not an aspartate (The Asp acts as a targeting signal to indicate that the lipoprotein should stay in the inner membrane).</text>
</comment>
<dbReference type="Proteomes" id="UP000617041">
    <property type="component" value="Unassembled WGS sequence"/>
</dbReference>
<dbReference type="InterPro" id="IPR018323">
    <property type="entry name" value="OM_lipoprot_carrier_LolA_Pbac"/>
</dbReference>
<dbReference type="CDD" id="cd16325">
    <property type="entry name" value="LolA"/>
    <property type="match status" value="1"/>
</dbReference>
<protein>
    <recommendedName>
        <fullName evidence="4 10">Outer-membrane lipoprotein carrier protein</fullName>
    </recommendedName>
</protein>
<comment type="subunit">
    <text evidence="3 10">Monomer.</text>
</comment>
<evidence type="ECO:0000256" key="1">
    <source>
        <dbReference type="ARBA" id="ARBA00004418"/>
    </source>
</evidence>
<dbReference type="AlphaFoldDB" id="A0A934USP1"/>
<keyword evidence="12" id="KW-1185">Reference proteome</keyword>
<dbReference type="EMBL" id="JAEDAO010000001">
    <property type="protein sequence ID" value="MBK0394465.1"/>
    <property type="molecule type" value="Genomic_DNA"/>
</dbReference>
<reference evidence="11" key="1">
    <citation type="submission" date="2020-12" db="EMBL/GenBank/DDBJ databases">
        <title>Ramlibacter sp. nov., isolated from a freshwater alga, Cryptomonas.</title>
        <authorList>
            <person name="Kim H.M."/>
            <person name="Jeon C.O."/>
        </authorList>
    </citation>
    <scope>NUCLEOTIDE SEQUENCE</scope>
    <source>
        <strain evidence="11">CrO1</strain>
    </source>
</reference>
<keyword evidence="11" id="KW-0449">Lipoprotein</keyword>
<sequence precursor="true">MKQLIAFAAVAFASAAAQAAGLDALEHFVKTAKSGRADFTQVVTAPAREGQAARTRTSSGTFEFSRPNRFRFEYRKPFAQTLVADGQTLWMHDIDLNQVTARKQAQVLGSTPAAIIAAAPDLASLRKDFNLENAPDRDGLQWVVATPKNKEGQLNNVKVGFKGNDLSTLEILDGFGQLSVLKFDKLQLNVPVPAGTFDFKAPQGADVVRQ</sequence>
<keyword evidence="8 10" id="KW-0653">Protein transport</keyword>
<evidence type="ECO:0000313" key="12">
    <source>
        <dbReference type="Proteomes" id="UP000617041"/>
    </source>
</evidence>
<keyword evidence="9 10" id="KW-0143">Chaperone</keyword>
<keyword evidence="5 10" id="KW-0813">Transport</keyword>
<evidence type="ECO:0000256" key="9">
    <source>
        <dbReference type="ARBA" id="ARBA00023186"/>
    </source>
</evidence>
<dbReference type="PANTHER" id="PTHR35869">
    <property type="entry name" value="OUTER-MEMBRANE LIPOPROTEIN CARRIER PROTEIN"/>
    <property type="match status" value="1"/>
</dbReference>
<dbReference type="NCBIfam" id="TIGR00547">
    <property type="entry name" value="lolA"/>
    <property type="match status" value="1"/>
</dbReference>
<feature type="chain" id="PRO_5038200290" description="Outer-membrane lipoprotein carrier protein" evidence="10">
    <location>
        <begin position="20"/>
        <end position="210"/>
    </location>
</feature>
<dbReference type="InterPro" id="IPR004564">
    <property type="entry name" value="OM_lipoprot_carrier_LolA-like"/>
</dbReference>
<comment type="similarity">
    <text evidence="2 10">Belongs to the LolA family.</text>
</comment>
<keyword evidence="6 10" id="KW-0732">Signal</keyword>
<organism evidence="11 12">
    <name type="scientific">Ramlibacter algicola</name>
    <dbReference type="NCBI Taxonomy" id="2795217"/>
    <lineage>
        <taxon>Bacteria</taxon>
        <taxon>Pseudomonadati</taxon>
        <taxon>Pseudomonadota</taxon>
        <taxon>Betaproteobacteria</taxon>
        <taxon>Burkholderiales</taxon>
        <taxon>Comamonadaceae</taxon>
        <taxon>Ramlibacter</taxon>
    </lineage>
</organism>
<dbReference type="PANTHER" id="PTHR35869:SF1">
    <property type="entry name" value="OUTER-MEMBRANE LIPOPROTEIN CARRIER PROTEIN"/>
    <property type="match status" value="1"/>
</dbReference>